<dbReference type="GO" id="GO:0008171">
    <property type="term" value="F:O-methyltransferase activity"/>
    <property type="evidence" value="ECO:0007669"/>
    <property type="project" value="TreeGrafter"/>
</dbReference>
<organism evidence="2 3">
    <name type="scientific">Streptomyces xinghaiensis</name>
    <dbReference type="NCBI Taxonomy" id="1038928"/>
    <lineage>
        <taxon>Bacteria</taxon>
        <taxon>Bacillati</taxon>
        <taxon>Actinomycetota</taxon>
        <taxon>Actinomycetes</taxon>
        <taxon>Kitasatosporales</taxon>
        <taxon>Streptomycetaceae</taxon>
        <taxon>Streptomyces</taxon>
    </lineage>
</organism>
<evidence type="ECO:0000313" key="3">
    <source>
        <dbReference type="Proteomes" id="UP000028058"/>
    </source>
</evidence>
<evidence type="ECO:0000259" key="1">
    <source>
        <dbReference type="Pfam" id="PF05050"/>
    </source>
</evidence>
<reference evidence="2 3" key="1">
    <citation type="journal article" date="2014" name="Genome Announc.">
        <title>Draft Genome Sequence of Streptomyces fradiae ATCC 19609, a Strain Highly Sensitive to Antibiotics.</title>
        <authorList>
            <person name="Bekker O.B."/>
            <person name="Klimina K.M."/>
            <person name="Vatlin A.A."/>
            <person name="Zakharevich N.V."/>
            <person name="Kasianov A.S."/>
            <person name="Danilenko V.N."/>
        </authorList>
    </citation>
    <scope>NUCLEOTIDE SEQUENCE [LARGE SCALE GENOMIC DNA]</scope>
    <source>
        <strain evidence="2 3">ATCC 19609</strain>
    </source>
</reference>
<dbReference type="PANTHER" id="PTHR36973:SF4">
    <property type="entry name" value="NODULATION PROTEIN"/>
    <property type="match status" value="1"/>
</dbReference>
<dbReference type="EMBL" id="JNAD02000007">
    <property type="protein sequence ID" value="RKM94901.1"/>
    <property type="molecule type" value="Genomic_DNA"/>
</dbReference>
<dbReference type="InterPro" id="IPR029063">
    <property type="entry name" value="SAM-dependent_MTases_sf"/>
</dbReference>
<evidence type="ECO:0000313" key="2">
    <source>
        <dbReference type="EMBL" id="RKM94901.1"/>
    </source>
</evidence>
<accession>A0A3R7ERN3</accession>
<gene>
    <name evidence="2" type="ORF">SFRA_016755</name>
</gene>
<dbReference type="PANTHER" id="PTHR36973">
    <property type="entry name" value="SLL1456 PROTEIN-RELATED"/>
    <property type="match status" value="1"/>
</dbReference>
<dbReference type="InterPro" id="IPR006342">
    <property type="entry name" value="FkbM_mtfrase"/>
</dbReference>
<protein>
    <submittedName>
        <fullName evidence="2">FkbM family methyltransferase</fullName>
    </submittedName>
</protein>
<dbReference type="NCBIfam" id="TIGR01444">
    <property type="entry name" value="fkbM_fam"/>
    <property type="match status" value="1"/>
</dbReference>
<comment type="caution">
    <text evidence="2">The sequence shown here is derived from an EMBL/GenBank/DDBJ whole genome shotgun (WGS) entry which is preliminary data.</text>
</comment>
<proteinExistence type="predicted"/>
<dbReference type="OrthoDB" id="4104638at2"/>
<keyword evidence="2" id="KW-0489">Methyltransferase</keyword>
<keyword evidence="3" id="KW-1185">Reference proteome</keyword>
<dbReference type="GO" id="GO:0032259">
    <property type="term" value="P:methylation"/>
    <property type="evidence" value="ECO:0007669"/>
    <property type="project" value="UniProtKB-KW"/>
</dbReference>
<dbReference type="AlphaFoldDB" id="A0A3R7ERN3"/>
<dbReference type="Pfam" id="PF05050">
    <property type="entry name" value="Methyltransf_21"/>
    <property type="match status" value="1"/>
</dbReference>
<name>A0A3R7ERN3_9ACTN</name>
<dbReference type="RefSeq" id="WP_043464636.1">
    <property type="nucleotide sequence ID" value="NZ_CP134822.1"/>
</dbReference>
<dbReference type="Proteomes" id="UP000028058">
    <property type="component" value="Unassembled WGS sequence"/>
</dbReference>
<dbReference type="SUPFAM" id="SSF53335">
    <property type="entry name" value="S-adenosyl-L-methionine-dependent methyltransferases"/>
    <property type="match status" value="1"/>
</dbReference>
<sequence>MTLLHRARKAVQRFGFDVNRFPECSYDYRTVRLLRHSGADVVLDVGANRGQYGHNLRRFGYRGRIVSFEPLRGPFEALRRRAAADPLWTVFPYALGDVRTSVTLNVAGNSGLSSSVLPMLPRHAEACPDSRYVGRQEAEQYRLDDLWPQLAEPEDRVFVKLDVQGYEEAVLRGAEDLARRCCGLQLEASCVPLYEGGPLLHQVMDTAQRRYGLTLMAVVPGFTDGRTGQMLQCDVVFLRDREPSRRPEAAPGR</sequence>
<dbReference type="InterPro" id="IPR053188">
    <property type="entry name" value="FkbM_Methyltransferase"/>
</dbReference>
<dbReference type="Gene3D" id="3.40.50.150">
    <property type="entry name" value="Vaccinia Virus protein VP39"/>
    <property type="match status" value="1"/>
</dbReference>
<feature type="domain" description="Methyltransferase FkbM" evidence="1">
    <location>
        <begin position="44"/>
        <end position="206"/>
    </location>
</feature>
<keyword evidence="2" id="KW-0808">Transferase</keyword>